<feature type="domain" description="Transglutaminase-like" evidence="1">
    <location>
        <begin position="174"/>
        <end position="244"/>
    </location>
</feature>
<dbReference type="AlphaFoldDB" id="A0A1H0QX09"/>
<dbReference type="InterPro" id="IPR013589">
    <property type="entry name" value="Bac_transglu_N"/>
</dbReference>
<protein>
    <submittedName>
        <fullName evidence="2">Transglutaminase-like enzyme, putative cysteine protease</fullName>
    </submittedName>
</protein>
<evidence type="ECO:0000313" key="2">
    <source>
        <dbReference type="EMBL" id="SDP21813.1"/>
    </source>
</evidence>
<keyword evidence="2" id="KW-0645">Protease</keyword>
<sequence length="289" mass="31920">MSTHRRYRIEHRTAYHYSDTVSASYGRGYLRPRELPWQDCEQYSLVIEPTPSDAADSTDVYGNVDSYFHVTSSHTDLVVTGVSVVQVRRPELDLAAAARPWEEAQVGAVDAEGVEFLLASPYIQITDEVREYAAVSFTPGRPAGESLLDLVHRIHADFRYRSGATTVGTPIPRILAEREGVCQDFAHLVVACARAHRVPARYVSGYLATDPPPGRERMVGVDASHAWAAVRLPGGHWLAVDPTNDQLVDERYTTVAWGRDYGDVPPLRGVIFTDAETSTMKVAVDVAPL</sequence>
<gene>
    <name evidence="2" type="ORF">SAMN04515671_3293</name>
</gene>
<dbReference type="OrthoDB" id="9804023at2"/>
<accession>A0A1H0QX09</accession>
<dbReference type="SUPFAM" id="SSF54001">
    <property type="entry name" value="Cysteine proteinases"/>
    <property type="match status" value="1"/>
</dbReference>
<dbReference type="EMBL" id="LT629710">
    <property type="protein sequence ID" value="SDP21813.1"/>
    <property type="molecule type" value="Genomic_DNA"/>
</dbReference>
<proteinExistence type="predicted"/>
<dbReference type="STRING" id="1090615.SAMN04515671_3293"/>
<dbReference type="Pfam" id="PF08379">
    <property type="entry name" value="Bact_transglu_N"/>
    <property type="match status" value="1"/>
</dbReference>
<dbReference type="InterPro" id="IPR038765">
    <property type="entry name" value="Papain-like_cys_pep_sf"/>
</dbReference>
<name>A0A1H0QX09_9ACTN</name>
<dbReference type="GO" id="GO:0008233">
    <property type="term" value="F:peptidase activity"/>
    <property type="evidence" value="ECO:0007669"/>
    <property type="project" value="UniProtKB-KW"/>
</dbReference>
<evidence type="ECO:0000313" key="3">
    <source>
        <dbReference type="Proteomes" id="UP000198741"/>
    </source>
</evidence>
<evidence type="ECO:0000259" key="1">
    <source>
        <dbReference type="SMART" id="SM00460"/>
    </source>
</evidence>
<dbReference type="Pfam" id="PF01841">
    <property type="entry name" value="Transglut_core"/>
    <property type="match status" value="1"/>
</dbReference>
<dbReference type="Gene3D" id="3.10.620.30">
    <property type="match status" value="1"/>
</dbReference>
<organism evidence="2 3">
    <name type="scientific">Nakamurella panacisegetis</name>
    <dbReference type="NCBI Taxonomy" id="1090615"/>
    <lineage>
        <taxon>Bacteria</taxon>
        <taxon>Bacillati</taxon>
        <taxon>Actinomycetota</taxon>
        <taxon>Actinomycetes</taxon>
        <taxon>Nakamurellales</taxon>
        <taxon>Nakamurellaceae</taxon>
        <taxon>Nakamurella</taxon>
    </lineage>
</organism>
<dbReference type="PANTHER" id="PTHR33490:SF7">
    <property type="entry name" value="BLR2979 PROTEIN"/>
    <property type="match status" value="1"/>
</dbReference>
<dbReference type="InterPro" id="IPR002931">
    <property type="entry name" value="Transglutaminase-like"/>
</dbReference>
<dbReference type="PANTHER" id="PTHR33490">
    <property type="entry name" value="BLR5614 PROTEIN-RELATED"/>
    <property type="match status" value="1"/>
</dbReference>
<keyword evidence="3" id="KW-1185">Reference proteome</keyword>
<keyword evidence="2" id="KW-0378">Hydrolase</keyword>
<reference evidence="2 3" key="1">
    <citation type="submission" date="2016-10" db="EMBL/GenBank/DDBJ databases">
        <authorList>
            <person name="de Groot N.N."/>
        </authorList>
    </citation>
    <scope>NUCLEOTIDE SEQUENCE [LARGE SCALE GENOMIC DNA]</scope>
    <source>
        <strain evidence="3">P4-7,KCTC 19426,CECT 7604</strain>
    </source>
</reference>
<dbReference type="Proteomes" id="UP000198741">
    <property type="component" value="Chromosome I"/>
</dbReference>
<dbReference type="GO" id="GO:0006508">
    <property type="term" value="P:proteolysis"/>
    <property type="evidence" value="ECO:0007669"/>
    <property type="project" value="UniProtKB-KW"/>
</dbReference>
<dbReference type="RefSeq" id="WP_090477612.1">
    <property type="nucleotide sequence ID" value="NZ_LT629710.1"/>
</dbReference>
<dbReference type="SMART" id="SM00460">
    <property type="entry name" value="TGc"/>
    <property type="match status" value="1"/>
</dbReference>